<evidence type="ECO:0000313" key="1">
    <source>
        <dbReference type="EMBL" id="KDR67758.1"/>
    </source>
</evidence>
<dbReference type="HOGENOM" id="CLU_2372943_0_0_1"/>
<dbReference type="Proteomes" id="UP000027222">
    <property type="component" value="Unassembled WGS sequence"/>
</dbReference>
<keyword evidence="2" id="KW-1185">Reference proteome</keyword>
<evidence type="ECO:0000313" key="2">
    <source>
        <dbReference type="Proteomes" id="UP000027222"/>
    </source>
</evidence>
<organism evidence="1 2">
    <name type="scientific">Galerina marginata (strain CBS 339.88)</name>
    <dbReference type="NCBI Taxonomy" id="685588"/>
    <lineage>
        <taxon>Eukaryota</taxon>
        <taxon>Fungi</taxon>
        <taxon>Dikarya</taxon>
        <taxon>Basidiomycota</taxon>
        <taxon>Agaricomycotina</taxon>
        <taxon>Agaricomycetes</taxon>
        <taxon>Agaricomycetidae</taxon>
        <taxon>Agaricales</taxon>
        <taxon>Agaricineae</taxon>
        <taxon>Strophariaceae</taxon>
        <taxon>Galerina</taxon>
    </lineage>
</organism>
<gene>
    <name evidence="1" type="ORF">GALMADRAFT_146785</name>
</gene>
<dbReference type="EMBL" id="KL142412">
    <property type="protein sequence ID" value="KDR67758.1"/>
    <property type="molecule type" value="Genomic_DNA"/>
</dbReference>
<accession>A0A067SLU5</accession>
<sequence length="95" mass="10236">MATSALSWPGSSTDAYFEEACQGEGSGHRHQSRRGIIETPAARDPMKAYAASKGPVVHVVRPLEDVIASDSVSEYEAAKKDIFNEVSGFFQHIPG</sequence>
<protein>
    <submittedName>
        <fullName evidence="1">Uncharacterized protein</fullName>
    </submittedName>
</protein>
<name>A0A067SLU5_GALM3</name>
<reference evidence="2" key="1">
    <citation type="journal article" date="2014" name="Proc. Natl. Acad. Sci. U.S.A.">
        <title>Extensive sampling of basidiomycete genomes demonstrates inadequacy of the white-rot/brown-rot paradigm for wood decay fungi.</title>
        <authorList>
            <person name="Riley R."/>
            <person name="Salamov A.A."/>
            <person name="Brown D.W."/>
            <person name="Nagy L.G."/>
            <person name="Floudas D."/>
            <person name="Held B.W."/>
            <person name="Levasseur A."/>
            <person name="Lombard V."/>
            <person name="Morin E."/>
            <person name="Otillar R."/>
            <person name="Lindquist E.A."/>
            <person name="Sun H."/>
            <person name="LaButti K.M."/>
            <person name="Schmutz J."/>
            <person name="Jabbour D."/>
            <person name="Luo H."/>
            <person name="Baker S.E."/>
            <person name="Pisabarro A.G."/>
            <person name="Walton J.D."/>
            <person name="Blanchette R.A."/>
            <person name="Henrissat B."/>
            <person name="Martin F."/>
            <person name="Cullen D."/>
            <person name="Hibbett D.S."/>
            <person name="Grigoriev I.V."/>
        </authorList>
    </citation>
    <scope>NUCLEOTIDE SEQUENCE [LARGE SCALE GENOMIC DNA]</scope>
    <source>
        <strain evidence="2">CBS 339.88</strain>
    </source>
</reference>
<dbReference type="AlphaFoldDB" id="A0A067SLU5"/>
<proteinExistence type="predicted"/>